<protein>
    <submittedName>
        <fullName evidence="4">GNAT family N-acetyltransferase</fullName>
        <ecNumber evidence="4">2.3.-.-</ecNumber>
    </submittedName>
</protein>
<keyword evidence="5" id="KW-1185">Reference proteome</keyword>
<dbReference type="Pfam" id="PF00583">
    <property type="entry name" value="Acetyltransf_1"/>
    <property type="match status" value="1"/>
</dbReference>
<dbReference type="PANTHER" id="PTHR43877">
    <property type="entry name" value="AMINOALKYLPHOSPHONATE N-ACETYLTRANSFERASE-RELATED-RELATED"/>
    <property type="match status" value="1"/>
</dbReference>
<evidence type="ECO:0000313" key="4">
    <source>
        <dbReference type="EMBL" id="MFD2681920.1"/>
    </source>
</evidence>
<accession>A0ABW5RT93</accession>
<dbReference type="EC" id="2.3.-.-" evidence="4"/>
<evidence type="ECO:0000259" key="3">
    <source>
        <dbReference type="PROSITE" id="PS51186"/>
    </source>
</evidence>
<keyword evidence="1 4" id="KW-0808">Transferase</keyword>
<dbReference type="SUPFAM" id="SSF55729">
    <property type="entry name" value="Acyl-CoA N-acyltransferases (Nat)"/>
    <property type="match status" value="1"/>
</dbReference>
<dbReference type="InterPro" id="IPR000182">
    <property type="entry name" value="GNAT_dom"/>
</dbReference>
<organism evidence="4 5">
    <name type="scientific">Bacillus seohaeanensis</name>
    <dbReference type="NCBI Taxonomy" id="284580"/>
    <lineage>
        <taxon>Bacteria</taxon>
        <taxon>Bacillati</taxon>
        <taxon>Bacillota</taxon>
        <taxon>Bacilli</taxon>
        <taxon>Bacillales</taxon>
        <taxon>Bacillaceae</taxon>
        <taxon>Bacillus</taxon>
    </lineage>
</organism>
<sequence>MEIREATMNDIVELTRLMEHLGYPTTIENMKKRFINIESNPDYKTFLAAYDGKIVGMIGLVKGFYYEMDGFYVRIVALVVDSNYRNQGIGKKLLEEAEMWARKIGANGIGLNSGNRSERINAHNFYKNRGYIEKSIGFAKSII</sequence>
<keyword evidence="2 4" id="KW-0012">Acyltransferase</keyword>
<dbReference type="InterPro" id="IPR016181">
    <property type="entry name" value="Acyl_CoA_acyltransferase"/>
</dbReference>
<dbReference type="GO" id="GO:0016746">
    <property type="term" value="F:acyltransferase activity"/>
    <property type="evidence" value="ECO:0007669"/>
    <property type="project" value="UniProtKB-KW"/>
</dbReference>
<dbReference type="Gene3D" id="3.40.630.30">
    <property type="match status" value="1"/>
</dbReference>
<proteinExistence type="predicted"/>
<dbReference type="Proteomes" id="UP001597506">
    <property type="component" value="Unassembled WGS sequence"/>
</dbReference>
<dbReference type="InterPro" id="IPR050832">
    <property type="entry name" value="Bact_Acetyltransf"/>
</dbReference>
<evidence type="ECO:0000256" key="1">
    <source>
        <dbReference type="ARBA" id="ARBA00022679"/>
    </source>
</evidence>
<gene>
    <name evidence="4" type="ORF">ACFSUL_14355</name>
</gene>
<reference evidence="5" key="1">
    <citation type="journal article" date="2019" name="Int. J. Syst. Evol. Microbiol.">
        <title>The Global Catalogue of Microorganisms (GCM) 10K type strain sequencing project: providing services to taxonomists for standard genome sequencing and annotation.</title>
        <authorList>
            <consortium name="The Broad Institute Genomics Platform"/>
            <consortium name="The Broad Institute Genome Sequencing Center for Infectious Disease"/>
            <person name="Wu L."/>
            <person name="Ma J."/>
        </authorList>
    </citation>
    <scope>NUCLEOTIDE SEQUENCE [LARGE SCALE GENOMIC DNA]</scope>
    <source>
        <strain evidence="5">KCTC 3913</strain>
    </source>
</reference>
<name>A0ABW5RT93_9BACI</name>
<dbReference type="EMBL" id="JBHUMF010000031">
    <property type="protein sequence ID" value="MFD2681920.1"/>
    <property type="molecule type" value="Genomic_DNA"/>
</dbReference>
<evidence type="ECO:0000256" key="2">
    <source>
        <dbReference type="ARBA" id="ARBA00023315"/>
    </source>
</evidence>
<dbReference type="CDD" id="cd04301">
    <property type="entry name" value="NAT_SF"/>
    <property type="match status" value="1"/>
</dbReference>
<comment type="caution">
    <text evidence="4">The sequence shown here is derived from an EMBL/GenBank/DDBJ whole genome shotgun (WGS) entry which is preliminary data.</text>
</comment>
<feature type="domain" description="N-acetyltransferase" evidence="3">
    <location>
        <begin position="1"/>
        <end position="143"/>
    </location>
</feature>
<dbReference type="RefSeq" id="WP_071412048.1">
    <property type="nucleotide sequence ID" value="NZ_JBHUMF010000031.1"/>
</dbReference>
<dbReference type="PANTHER" id="PTHR43877:SF2">
    <property type="entry name" value="AMINOALKYLPHOSPHONATE N-ACETYLTRANSFERASE-RELATED"/>
    <property type="match status" value="1"/>
</dbReference>
<dbReference type="PROSITE" id="PS51186">
    <property type="entry name" value="GNAT"/>
    <property type="match status" value="1"/>
</dbReference>
<evidence type="ECO:0000313" key="5">
    <source>
        <dbReference type="Proteomes" id="UP001597506"/>
    </source>
</evidence>